<dbReference type="GO" id="GO:0004553">
    <property type="term" value="F:hydrolase activity, hydrolyzing O-glycosyl compounds"/>
    <property type="evidence" value="ECO:0007669"/>
    <property type="project" value="TreeGrafter"/>
</dbReference>
<dbReference type="SUPFAM" id="SSF49785">
    <property type="entry name" value="Galactose-binding domain-like"/>
    <property type="match status" value="2"/>
</dbReference>
<sequence length="1018" mass="116013">MSSTKTNFYFRLLLLLCIIWGCKTKENPPQKDQWTVTASSSQEERFKPSNAIDEDKSSRWGSNWSDEQWLEINTHENFIFTGLQIIWESAYAKSFEILTSVDGDKWEKGYATEQGEGGIQDIFTTPRKAKYIKINLHTRATGWGFSILDISLKGTSEVPIIIENDVVVKDAINLLDGNSNTEWSSSSENESELVLNFLKPIEIGGIRLDWAANYAQDLDYFTSLDGKDWAKTSEIKEGLGSFEILKHQKKKLQYVKLVLKNPITKNIGFTIKDITLYGPNKQLSNLVKYEILAQKMPLGLYPTQLKNRQVYWTLLGVPNDTEESLFDEYGNIEPYAGAPTLMPVLKINGKLLTALDAIKIENDLAEGYLPLPSVKWIFKDFDVSINGLSYGKTQKSVSEVSYSLENKTSKKLDATLFFVIHPVQINPKWQHGGLSLIHKLKIDNTHQPKIYVNDKALYILNKKGVKVGATTLNEGTIIQQLYKNRFPSNSSSESEDGLASGAIEYQLSVAPNKNQEIRVGVPLHENITDVNFNKSFKELKDEQIQLWKNKIDKVGFSLGNVEVENTVKSQIGYILLNQDGIVIQPGSRNYNRTWIRDGAMTCSALMRMGLLSEAKDYMEWYAERVRENGQVPPILSNKGENFTGYGADIEYDAQGEFIYGMMEYYRFTKDKKFLKKHFKTIKKAMDYMITLRNVTLEDGYMSKENNSERFRGIIPASISHEGYDIPRHSYWDDFWALRGWLDGEYASNELHEVDIANWANENHKIFASSLKKSIELTVDHFKIDYLPSSADLGDPDPTSIAIALFPCESTSILPEKLLKNTFTSYITSVKDRVSNGKTYSYTPYENRNILALAKLGMRKEAQELHEMMFNDKRPLKWNHWGEVVHSRPRLGSYIGDMPHTWVGSGYVNSVRGLIILENDAEKRIELLNGAPLDWLKNGGISLTDFPTHFGDATIKMKYQDKKLSVLINGKFEDLKEIKLFWPTDSMPKNVLIDGVKVEKYTNDSILLKANTKKIVAFW</sequence>
<dbReference type="Pfam" id="PF00754">
    <property type="entry name" value="F5_F8_type_C"/>
    <property type="match status" value="2"/>
</dbReference>
<keyword evidence="4" id="KW-1185">Reference proteome</keyword>
<dbReference type="Gene3D" id="1.50.10.10">
    <property type="match status" value="1"/>
</dbReference>
<proteinExistence type="predicted"/>
<dbReference type="PROSITE" id="PS50022">
    <property type="entry name" value="FA58C_3"/>
    <property type="match status" value="1"/>
</dbReference>
<dbReference type="RefSeq" id="WP_088355092.1">
    <property type="nucleotide sequence ID" value="NZ_CP061813.1"/>
</dbReference>
<evidence type="ECO:0000256" key="1">
    <source>
        <dbReference type="SAM" id="MobiDB-lite"/>
    </source>
</evidence>
<gene>
    <name evidence="3" type="ORF">H9I45_00695</name>
</gene>
<organism evidence="3 4">
    <name type="scientific">Polaribacter haliotis</name>
    <dbReference type="NCBI Taxonomy" id="1888915"/>
    <lineage>
        <taxon>Bacteria</taxon>
        <taxon>Pseudomonadati</taxon>
        <taxon>Bacteroidota</taxon>
        <taxon>Flavobacteriia</taxon>
        <taxon>Flavobacteriales</taxon>
        <taxon>Flavobacteriaceae</taxon>
    </lineage>
</organism>
<dbReference type="Proteomes" id="UP000516764">
    <property type="component" value="Chromosome"/>
</dbReference>
<dbReference type="KEGG" id="phal:H9I45_00695"/>
<feature type="compositionally biased region" description="Basic and acidic residues" evidence="1">
    <location>
        <begin position="42"/>
        <end position="58"/>
    </location>
</feature>
<dbReference type="InterPro" id="IPR008928">
    <property type="entry name" value="6-hairpin_glycosidase_sf"/>
</dbReference>
<protein>
    <submittedName>
        <fullName evidence="3">Discoidin domain-containing protein</fullName>
    </submittedName>
</protein>
<evidence type="ECO:0000259" key="2">
    <source>
        <dbReference type="PROSITE" id="PS50022"/>
    </source>
</evidence>
<feature type="region of interest" description="Disordered" evidence="1">
    <location>
        <begin position="28"/>
        <end position="59"/>
    </location>
</feature>
<dbReference type="OrthoDB" id="3902805at2"/>
<dbReference type="PANTHER" id="PTHR31616:SF0">
    <property type="entry name" value="GLUCAN 1,4-ALPHA-GLUCOSIDASE"/>
    <property type="match status" value="1"/>
</dbReference>
<feature type="compositionally biased region" description="Polar residues" evidence="1">
    <location>
        <begin position="30"/>
        <end position="41"/>
    </location>
</feature>
<dbReference type="AlphaFoldDB" id="A0A7L8AG48"/>
<dbReference type="PANTHER" id="PTHR31616">
    <property type="entry name" value="TREHALASE"/>
    <property type="match status" value="1"/>
</dbReference>
<dbReference type="InterPro" id="IPR000421">
    <property type="entry name" value="FA58C"/>
</dbReference>
<dbReference type="EMBL" id="CP061813">
    <property type="protein sequence ID" value="QOD60988.1"/>
    <property type="molecule type" value="Genomic_DNA"/>
</dbReference>
<dbReference type="InterPro" id="IPR008979">
    <property type="entry name" value="Galactose-bd-like_sf"/>
</dbReference>
<dbReference type="Gene3D" id="2.60.120.260">
    <property type="entry name" value="Galactose-binding domain-like"/>
    <property type="match status" value="2"/>
</dbReference>
<evidence type="ECO:0000313" key="3">
    <source>
        <dbReference type="EMBL" id="QOD60988.1"/>
    </source>
</evidence>
<dbReference type="SUPFAM" id="SSF48208">
    <property type="entry name" value="Six-hairpin glycosidases"/>
    <property type="match status" value="1"/>
</dbReference>
<dbReference type="GO" id="GO:0005975">
    <property type="term" value="P:carbohydrate metabolic process"/>
    <property type="evidence" value="ECO:0007669"/>
    <property type="project" value="InterPro"/>
</dbReference>
<dbReference type="InterPro" id="IPR012341">
    <property type="entry name" value="6hp_glycosidase-like_sf"/>
</dbReference>
<feature type="domain" description="F5/8 type C" evidence="2">
    <location>
        <begin position="17"/>
        <end position="155"/>
    </location>
</feature>
<accession>A0A7L8AG48</accession>
<name>A0A7L8AG48_9FLAO</name>
<dbReference type="InterPro" id="IPR032790">
    <property type="entry name" value="GDE_C"/>
</dbReference>
<evidence type="ECO:0000313" key="4">
    <source>
        <dbReference type="Proteomes" id="UP000516764"/>
    </source>
</evidence>
<dbReference type="Pfam" id="PF06202">
    <property type="entry name" value="GDE_C"/>
    <property type="match status" value="1"/>
</dbReference>
<reference evidence="3 4" key="1">
    <citation type="journal article" date="2016" name="Int. J. Syst. Evol. Microbiol.">
        <title>Polaribacter haliotis sp. nov., isolated from the gut of abalone Haliotis discus hannai.</title>
        <authorList>
            <person name="Kim Y.O."/>
            <person name="Park I.S."/>
            <person name="Park S."/>
            <person name="Nam B.H."/>
            <person name="Park J.M."/>
            <person name="Kim D.G."/>
            <person name="Yoon J.H."/>
        </authorList>
    </citation>
    <scope>NUCLEOTIDE SEQUENCE [LARGE SCALE GENOMIC DNA]</scope>
    <source>
        <strain evidence="3 4">KCTC 52418</strain>
    </source>
</reference>